<dbReference type="InterPro" id="IPR023391">
    <property type="entry name" value="Prot_translocase_SecE_dom_sf"/>
</dbReference>
<dbReference type="NCBIfam" id="TIGR00327">
    <property type="entry name" value="secE_euk_arch"/>
    <property type="match status" value="1"/>
</dbReference>
<evidence type="ECO:0000256" key="7">
    <source>
        <dbReference type="ARBA" id="ARBA00037847"/>
    </source>
</evidence>
<gene>
    <name evidence="9" type="ORF">EGH25_03875</name>
</gene>
<evidence type="ECO:0000256" key="1">
    <source>
        <dbReference type="ARBA" id="ARBA00022448"/>
    </source>
</evidence>
<evidence type="ECO:0000256" key="2">
    <source>
        <dbReference type="ARBA" id="ARBA00022692"/>
    </source>
</evidence>
<evidence type="ECO:0000313" key="10">
    <source>
        <dbReference type="Proteomes" id="UP001149411"/>
    </source>
</evidence>
<feature type="transmembrane region" description="Helical" evidence="8">
    <location>
        <begin position="30"/>
        <end position="52"/>
    </location>
</feature>
<dbReference type="SUPFAM" id="SSF103456">
    <property type="entry name" value="Preprotein translocase SecE subunit"/>
    <property type="match status" value="1"/>
</dbReference>
<evidence type="ECO:0000256" key="6">
    <source>
        <dbReference type="ARBA" id="ARBA00023136"/>
    </source>
</evidence>
<dbReference type="GO" id="GO:0008320">
    <property type="term" value="F:protein transmembrane transporter activity"/>
    <property type="evidence" value="ECO:0007669"/>
    <property type="project" value="InterPro"/>
</dbReference>
<sequence>MGKYFSLNVNDYLRVLKLARTPTWDEFKQVAMIAGAGVLLVGIVGFLIYIGMRPLPP</sequence>
<evidence type="ECO:0000256" key="4">
    <source>
        <dbReference type="ARBA" id="ARBA00022989"/>
    </source>
</evidence>
<dbReference type="RefSeq" id="WP_266086336.1">
    <property type="nucleotide sequence ID" value="NZ_RKLV01000003.1"/>
</dbReference>
<dbReference type="EMBL" id="RKLV01000003">
    <property type="protein sequence ID" value="MCX2818492.1"/>
    <property type="molecule type" value="Genomic_DNA"/>
</dbReference>
<evidence type="ECO:0000256" key="3">
    <source>
        <dbReference type="ARBA" id="ARBA00022927"/>
    </source>
</evidence>
<comment type="subcellular location">
    <subcellularLocation>
        <location evidence="7">Endomembrane system</location>
        <topology evidence="7">Single-pass membrane protein</topology>
    </subcellularLocation>
</comment>
<keyword evidence="5" id="KW-0811">Translocation</keyword>
<name>A0A9Q4C3M3_9EURY</name>
<evidence type="ECO:0000313" key="9">
    <source>
        <dbReference type="EMBL" id="MCX2818492.1"/>
    </source>
</evidence>
<evidence type="ECO:0000256" key="5">
    <source>
        <dbReference type="ARBA" id="ARBA00023010"/>
    </source>
</evidence>
<keyword evidence="1" id="KW-0813">Transport</keyword>
<keyword evidence="4 8" id="KW-1133">Transmembrane helix</keyword>
<comment type="caution">
    <text evidence="9">The sequence shown here is derived from an EMBL/GenBank/DDBJ whole genome shotgun (WGS) entry which is preliminary data.</text>
</comment>
<dbReference type="AlphaFoldDB" id="A0A9Q4C3M3"/>
<keyword evidence="3" id="KW-0653">Protein transport</keyword>
<keyword evidence="6 8" id="KW-0472">Membrane</keyword>
<dbReference type="Proteomes" id="UP001149411">
    <property type="component" value="Unassembled WGS sequence"/>
</dbReference>
<dbReference type="InterPro" id="IPR001901">
    <property type="entry name" value="Translocase_SecE/Sec61-g"/>
</dbReference>
<dbReference type="GO" id="GO:0016020">
    <property type="term" value="C:membrane"/>
    <property type="evidence" value="ECO:0007669"/>
    <property type="project" value="InterPro"/>
</dbReference>
<proteinExistence type="predicted"/>
<evidence type="ECO:0000256" key="8">
    <source>
        <dbReference type="SAM" id="Phobius"/>
    </source>
</evidence>
<dbReference type="Pfam" id="PF00584">
    <property type="entry name" value="SecE"/>
    <property type="match status" value="1"/>
</dbReference>
<reference evidence="9" key="1">
    <citation type="submission" date="2022-09" db="EMBL/GenBank/DDBJ databases">
        <title>Haloadaptaus new haloarchaeum isolated from saline soil.</title>
        <authorList>
            <person name="Duran-Viseras A."/>
            <person name="Sanchez-Porro C."/>
            <person name="Ventosa A."/>
        </authorList>
    </citation>
    <scope>NUCLEOTIDE SEQUENCE</scope>
    <source>
        <strain evidence="9">F3-133</strain>
    </source>
</reference>
<keyword evidence="2 8" id="KW-0812">Transmembrane</keyword>
<organism evidence="9 10">
    <name type="scientific">Halorutilus salinus</name>
    <dbReference type="NCBI Taxonomy" id="2487751"/>
    <lineage>
        <taxon>Archaea</taxon>
        <taxon>Methanobacteriati</taxon>
        <taxon>Methanobacteriota</taxon>
        <taxon>Stenosarchaea group</taxon>
        <taxon>Halobacteria</taxon>
        <taxon>Halorutilales</taxon>
        <taxon>Halorutilaceae</taxon>
        <taxon>Halorutilus</taxon>
    </lineage>
</organism>
<protein>
    <submittedName>
        <fullName evidence="9">Protein translocase SEC61 complex subunit gamma</fullName>
    </submittedName>
</protein>
<keyword evidence="10" id="KW-1185">Reference proteome</keyword>
<dbReference type="InterPro" id="IPR008158">
    <property type="entry name" value="Translocase_Sec61-g"/>
</dbReference>
<dbReference type="Gene3D" id="1.20.5.820">
    <property type="entry name" value="Preprotein translocase SecE subunit"/>
    <property type="match status" value="1"/>
</dbReference>
<accession>A0A9Q4C3M3</accession>